<protein>
    <submittedName>
        <fullName evidence="1">Antitoxin MazE9</fullName>
    </submittedName>
</protein>
<accession>A0A7I9ZHZ0</accession>
<dbReference type="AlphaFoldDB" id="A0A7I9ZHZ0"/>
<evidence type="ECO:0000313" key="1">
    <source>
        <dbReference type="EMBL" id="GFH00645.1"/>
    </source>
</evidence>
<keyword evidence="2" id="KW-1185">Reference proteome</keyword>
<dbReference type="EMBL" id="BLLB01000002">
    <property type="protein sequence ID" value="GFH00645.1"/>
    <property type="molecule type" value="Genomic_DNA"/>
</dbReference>
<proteinExistence type="predicted"/>
<gene>
    <name evidence="1" type="primary">mazE9</name>
    <name evidence="1" type="ORF">MHIP_11280</name>
</gene>
<dbReference type="Proteomes" id="UP000465304">
    <property type="component" value="Unassembled WGS sequence"/>
</dbReference>
<name>A0A7I9ZHZ0_9MYCO</name>
<dbReference type="RefSeq" id="WP_163887588.1">
    <property type="nucleotide sequence ID" value="NZ_BLLB01000002.1"/>
</dbReference>
<sequence>MKLSVSLSGEDIAVLDDYIRRTGLPSRSAGVQRAVQMLRYPSLGEDYAEAWAEWFSTEGSEAWDDTVSDGVADAAR</sequence>
<organism evidence="1 2">
    <name type="scientific">Mycolicibacterium hippocampi</name>
    <dbReference type="NCBI Taxonomy" id="659824"/>
    <lineage>
        <taxon>Bacteria</taxon>
        <taxon>Bacillati</taxon>
        <taxon>Actinomycetota</taxon>
        <taxon>Actinomycetes</taxon>
        <taxon>Mycobacteriales</taxon>
        <taxon>Mycobacteriaceae</taxon>
        <taxon>Mycolicibacterium</taxon>
    </lineage>
</organism>
<reference evidence="1 2" key="1">
    <citation type="journal article" date="2019" name="Emerg. Microbes Infect.">
        <title>Comprehensive subspecies identification of 175 nontuberculous mycobacteria species based on 7547 genomic profiles.</title>
        <authorList>
            <person name="Matsumoto Y."/>
            <person name="Kinjo T."/>
            <person name="Motooka D."/>
            <person name="Nabeya D."/>
            <person name="Jung N."/>
            <person name="Uechi K."/>
            <person name="Horii T."/>
            <person name="Iida T."/>
            <person name="Fujita J."/>
            <person name="Nakamura S."/>
        </authorList>
    </citation>
    <scope>NUCLEOTIDE SEQUENCE [LARGE SCALE GENOMIC DNA]</scope>
    <source>
        <strain evidence="1 2">JCM 30996</strain>
    </source>
</reference>
<evidence type="ECO:0000313" key="2">
    <source>
        <dbReference type="Proteomes" id="UP000465304"/>
    </source>
</evidence>
<comment type="caution">
    <text evidence="1">The sequence shown here is derived from an EMBL/GenBank/DDBJ whole genome shotgun (WGS) entry which is preliminary data.</text>
</comment>